<comment type="caution">
    <text evidence="1">The sequence shown here is derived from an EMBL/GenBank/DDBJ whole genome shotgun (WGS) entry which is preliminary data.</text>
</comment>
<proteinExistence type="predicted"/>
<sequence length="108" mass="12368">MQEVCLQYAREEEKDQKAGVARLHDVSPSAYMIMALEVEEQQWQLVINIQGTCYDTALQKTELLEARGKLERLMAWLWGIQRIYTPTAITELIAQDLTNQVDPKTSVA</sequence>
<evidence type="ECO:0000313" key="1">
    <source>
        <dbReference type="EMBL" id="KAL0564511.1"/>
    </source>
</evidence>
<keyword evidence="2" id="KW-1185">Reference proteome</keyword>
<accession>A0ABR3ENT6</accession>
<evidence type="ECO:0000313" key="2">
    <source>
        <dbReference type="Proteomes" id="UP001465976"/>
    </source>
</evidence>
<feature type="non-terminal residue" evidence="1">
    <location>
        <position position="108"/>
    </location>
</feature>
<dbReference type="Proteomes" id="UP001465976">
    <property type="component" value="Unassembled WGS sequence"/>
</dbReference>
<gene>
    <name evidence="1" type="ORF">V5O48_017534</name>
</gene>
<reference evidence="1 2" key="1">
    <citation type="submission" date="2024-02" db="EMBL/GenBank/DDBJ databases">
        <title>A draft genome for the cacao thread blight pathogen Marasmius crinis-equi.</title>
        <authorList>
            <person name="Cohen S.P."/>
            <person name="Baruah I.K."/>
            <person name="Amoako-Attah I."/>
            <person name="Bukari Y."/>
            <person name="Meinhardt L.W."/>
            <person name="Bailey B.A."/>
        </authorList>
    </citation>
    <scope>NUCLEOTIDE SEQUENCE [LARGE SCALE GENOMIC DNA]</scope>
    <source>
        <strain evidence="1 2">GH-76</strain>
    </source>
</reference>
<name>A0ABR3ENT6_9AGAR</name>
<protein>
    <submittedName>
        <fullName evidence="1">Uncharacterized protein</fullName>
    </submittedName>
</protein>
<organism evidence="1 2">
    <name type="scientific">Marasmius crinis-equi</name>
    <dbReference type="NCBI Taxonomy" id="585013"/>
    <lineage>
        <taxon>Eukaryota</taxon>
        <taxon>Fungi</taxon>
        <taxon>Dikarya</taxon>
        <taxon>Basidiomycota</taxon>
        <taxon>Agaricomycotina</taxon>
        <taxon>Agaricomycetes</taxon>
        <taxon>Agaricomycetidae</taxon>
        <taxon>Agaricales</taxon>
        <taxon>Marasmiineae</taxon>
        <taxon>Marasmiaceae</taxon>
        <taxon>Marasmius</taxon>
    </lineage>
</organism>
<dbReference type="EMBL" id="JBAHYK010002735">
    <property type="protein sequence ID" value="KAL0564511.1"/>
    <property type="molecule type" value="Genomic_DNA"/>
</dbReference>